<dbReference type="Proteomes" id="UP000694036">
    <property type="component" value="Chromosome"/>
</dbReference>
<organism evidence="1 2">
    <name type="scientific">Saccharolobus shibatae</name>
    <dbReference type="NCBI Taxonomy" id="2286"/>
    <lineage>
        <taxon>Archaea</taxon>
        <taxon>Thermoproteota</taxon>
        <taxon>Thermoprotei</taxon>
        <taxon>Sulfolobales</taxon>
        <taxon>Sulfolobaceae</taxon>
        <taxon>Saccharolobus</taxon>
    </lineage>
</organism>
<name>A0A8F5C164_9CREN</name>
<reference evidence="1 2" key="1">
    <citation type="journal article" date="2021" name="Environ. Microbiol.">
        <title>New insights into the diversity and evolution of the archaeal mobilome from three complete genomes of Saccharolobus shibatae.</title>
        <authorList>
            <person name="Medvedeva S."/>
            <person name="Brandt D."/>
            <person name="Cvirkaite-Krupovic V."/>
            <person name="Liu Y."/>
            <person name="Severinov K."/>
            <person name="Ishino S."/>
            <person name="Ishino Y."/>
            <person name="Prangishvili D."/>
            <person name="Kalinowski J."/>
            <person name="Krupovic M."/>
        </authorList>
    </citation>
    <scope>NUCLEOTIDE SEQUENCE [LARGE SCALE GENOMIC DNA]</scope>
    <source>
        <strain evidence="1 2">S38A</strain>
    </source>
</reference>
<evidence type="ECO:0000313" key="1">
    <source>
        <dbReference type="EMBL" id="QXJ35141.1"/>
    </source>
</evidence>
<accession>A0A8F5C164</accession>
<dbReference type="EMBL" id="CP077713">
    <property type="protein sequence ID" value="QXJ35141.1"/>
    <property type="molecule type" value="Genomic_DNA"/>
</dbReference>
<proteinExistence type="predicted"/>
<gene>
    <name evidence="1" type="ORF">J5U22_01688</name>
</gene>
<protein>
    <submittedName>
        <fullName evidence="1">Uncharacterized protein</fullName>
    </submittedName>
</protein>
<evidence type="ECO:0000313" key="2">
    <source>
        <dbReference type="Proteomes" id="UP000694036"/>
    </source>
</evidence>
<dbReference type="AlphaFoldDB" id="A0A8F5C164"/>
<keyword evidence="2" id="KW-1185">Reference proteome</keyword>
<sequence>MKVTFIALGMMPQFSKIIYYRIERETKEKEFTIPAQDNLL</sequence>